<keyword evidence="5 10" id="KW-0321">Glycogen metabolism</keyword>
<dbReference type="FunFam" id="3.20.20.80:FF:000003">
    <property type="entry name" value="1,4-alpha-glucan branching enzyme GlgB"/>
    <property type="match status" value="1"/>
</dbReference>
<evidence type="ECO:0000313" key="14">
    <source>
        <dbReference type="EMBL" id="SOD67520.1"/>
    </source>
</evidence>
<comment type="function">
    <text evidence="2 10">Catalyzes the formation of the alpha-1,6-glucosidic linkages in glycogen by scission of a 1,4-alpha-linked oligosaccharide from growing alpha-1,4-glucan chains and the subsequent attachment of the oligosaccharide to the alpha-1,6 position.</text>
</comment>
<dbReference type="CDD" id="cd11322">
    <property type="entry name" value="AmyAc_Glg_BE"/>
    <property type="match status" value="1"/>
</dbReference>
<dbReference type="Gene3D" id="2.60.40.1180">
    <property type="entry name" value="Golgi alpha-mannosidase II"/>
    <property type="match status" value="1"/>
</dbReference>
<evidence type="ECO:0000256" key="1">
    <source>
        <dbReference type="ARBA" id="ARBA00000826"/>
    </source>
</evidence>
<evidence type="ECO:0000256" key="5">
    <source>
        <dbReference type="ARBA" id="ARBA00022600"/>
    </source>
</evidence>
<name>A0A286E9F9_9NEIS</name>
<evidence type="ECO:0000256" key="9">
    <source>
        <dbReference type="ARBA" id="ARBA00023277"/>
    </source>
</evidence>
<feature type="active site" description="Proton donor" evidence="10 11">
    <location>
        <position position="466"/>
    </location>
</feature>
<dbReference type="FunFam" id="2.60.40.10:FF:000169">
    <property type="entry name" value="1,4-alpha-glucan branching enzyme GlgB"/>
    <property type="match status" value="1"/>
</dbReference>
<dbReference type="SUPFAM" id="SSF81296">
    <property type="entry name" value="E set domains"/>
    <property type="match status" value="2"/>
</dbReference>
<evidence type="ECO:0000256" key="8">
    <source>
        <dbReference type="ARBA" id="ARBA00023056"/>
    </source>
</evidence>
<comment type="subunit">
    <text evidence="10">Monomer.</text>
</comment>
<keyword evidence="9 10" id="KW-0119">Carbohydrate metabolism</keyword>
<protein>
    <recommendedName>
        <fullName evidence="10">1,4-alpha-glucan branching enzyme GlgB</fullName>
        <ecNumber evidence="10">2.4.1.18</ecNumber>
    </recommendedName>
    <alternativeName>
        <fullName evidence="10">1,4-alpha-D-glucan:1,4-alpha-D-glucan 6-glucosyl-transferase</fullName>
    </alternativeName>
    <alternativeName>
        <fullName evidence="10">Alpha-(1-&gt;4)-glucan branching enzyme</fullName>
    </alternativeName>
    <alternativeName>
        <fullName evidence="10">Glycogen branching enzyme</fullName>
        <shortName evidence="10">BE</shortName>
    </alternativeName>
</protein>
<dbReference type="NCBIfam" id="NF008967">
    <property type="entry name" value="PRK12313.1"/>
    <property type="match status" value="1"/>
</dbReference>
<reference evidence="14 15" key="1">
    <citation type="submission" date="2017-09" db="EMBL/GenBank/DDBJ databases">
        <authorList>
            <person name="Ehlers B."/>
            <person name="Leendertz F.H."/>
        </authorList>
    </citation>
    <scope>NUCLEOTIDE SEQUENCE [LARGE SCALE GENOMIC DNA]</scope>
    <source>
        <strain evidence="14 15">DSM 16848</strain>
    </source>
</reference>
<dbReference type="Gene3D" id="3.20.20.80">
    <property type="entry name" value="Glycosidases"/>
    <property type="match status" value="1"/>
</dbReference>
<feature type="domain" description="Glycosyl hydrolase family 13 catalytic" evidence="13">
    <location>
        <begin position="256"/>
        <end position="617"/>
    </location>
</feature>
<dbReference type="InterPro" id="IPR013780">
    <property type="entry name" value="Glyco_hydro_b"/>
</dbReference>
<dbReference type="InterPro" id="IPR006047">
    <property type="entry name" value="GH13_cat_dom"/>
</dbReference>
<dbReference type="EMBL" id="OCNF01000006">
    <property type="protein sequence ID" value="SOD67520.1"/>
    <property type="molecule type" value="Genomic_DNA"/>
</dbReference>
<dbReference type="NCBIfam" id="TIGR01515">
    <property type="entry name" value="branching_enzym"/>
    <property type="match status" value="1"/>
</dbReference>
<dbReference type="GO" id="GO:0005829">
    <property type="term" value="C:cytosol"/>
    <property type="evidence" value="ECO:0007669"/>
    <property type="project" value="TreeGrafter"/>
</dbReference>
<dbReference type="InterPro" id="IPR013783">
    <property type="entry name" value="Ig-like_fold"/>
</dbReference>
<dbReference type="InterPro" id="IPR017853">
    <property type="entry name" value="GH"/>
</dbReference>
<proteinExistence type="inferred from homology"/>
<dbReference type="GO" id="GO:0004553">
    <property type="term" value="F:hydrolase activity, hydrolyzing O-glycosyl compounds"/>
    <property type="evidence" value="ECO:0007669"/>
    <property type="project" value="InterPro"/>
</dbReference>
<dbReference type="CDD" id="cd02855">
    <property type="entry name" value="E_set_GBE_prok_N"/>
    <property type="match status" value="1"/>
</dbReference>
<dbReference type="InterPro" id="IPR054169">
    <property type="entry name" value="GlgB_N"/>
</dbReference>
<dbReference type="Pfam" id="PF02806">
    <property type="entry name" value="Alpha-amylase_C"/>
    <property type="match status" value="1"/>
</dbReference>
<dbReference type="Gene3D" id="2.60.40.10">
    <property type="entry name" value="Immunoglobulins"/>
    <property type="match status" value="2"/>
</dbReference>
<dbReference type="Pfam" id="PF02922">
    <property type="entry name" value="CBM_48"/>
    <property type="match status" value="1"/>
</dbReference>
<dbReference type="GO" id="GO:0005978">
    <property type="term" value="P:glycogen biosynthetic process"/>
    <property type="evidence" value="ECO:0007669"/>
    <property type="project" value="UniProtKB-UniRule"/>
</dbReference>
<dbReference type="PANTHER" id="PTHR43651">
    <property type="entry name" value="1,4-ALPHA-GLUCAN-BRANCHING ENZYME"/>
    <property type="match status" value="1"/>
</dbReference>
<keyword evidence="8 10" id="KW-0320">Glycogen biosynthesis</keyword>
<evidence type="ECO:0000256" key="6">
    <source>
        <dbReference type="ARBA" id="ARBA00022676"/>
    </source>
</evidence>
<dbReference type="UniPathway" id="UPA00164"/>
<feature type="region of interest" description="Disordered" evidence="12">
    <location>
        <begin position="737"/>
        <end position="765"/>
    </location>
</feature>
<dbReference type="SMART" id="SM00642">
    <property type="entry name" value="Aamy"/>
    <property type="match status" value="1"/>
</dbReference>
<dbReference type="EC" id="2.4.1.18" evidence="10"/>
<dbReference type="PIRSF" id="PIRSF000463">
    <property type="entry name" value="GlgB"/>
    <property type="match status" value="1"/>
</dbReference>
<dbReference type="PANTHER" id="PTHR43651:SF3">
    <property type="entry name" value="1,4-ALPHA-GLUCAN-BRANCHING ENZYME"/>
    <property type="match status" value="1"/>
</dbReference>
<dbReference type="OrthoDB" id="9800174at2"/>
<dbReference type="Pfam" id="PF22019">
    <property type="entry name" value="GlgB_N"/>
    <property type="match status" value="1"/>
</dbReference>
<comment type="pathway">
    <text evidence="3 10">Glycan biosynthesis; glycogen biosynthesis.</text>
</comment>
<dbReference type="InterPro" id="IPR014756">
    <property type="entry name" value="Ig_E-set"/>
</dbReference>
<dbReference type="HAMAP" id="MF_00685">
    <property type="entry name" value="GlgB"/>
    <property type="match status" value="1"/>
</dbReference>
<evidence type="ECO:0000256" key="11">
    <source>
        <dbReference type="PIRSR" id="PIRSR000463-1"/>
    </source>
</evidence>
<feature type="active site" description="Nucleophile" evidence="10 11">
    <location>
        <position position="413"/>
    </location>
</feature>
<comment type="catalytic activity">
    <reaction evidence="1 10">
        <text>Transfers a segment of a (1-&gt;4)-alpha-D-glucan chain to a primary hydroxy group in a similar glucan chain.</text>
        <dbReference type="EC" id="2.4.1.18"/>
    </reaction>
</comment>
<comment type="similarity">
    <text evidence="4 10">Belongs to the glycosyl hydrolase 13 family. GlgB subfamily.</text>
</comment>
<evidence type="ECO:0000256" key="3">
    <source>
        <dbReference type="ARBA" id="ARBA00004964"/>
    </source>
</evidence>
<dbReference type="NCBIfam" id="NF003811">
    <property type="entry name" value="PRK05402.1"/>
    <property type="match status" value="1"/>
</dbReference>
<dbReference type="Pfam" id="PF00128">
    <property type="entry name" value="Alpha-amylase"/>
    <property type="match status" value="1"/>
</dbReference>
<dbReference type="InterPro" id="IPR044143">
    <property type="entry name" value="GlgB_N_E_set_prok"/>
</dbReference>
<organism evidence="14 15">
    <name type="scientific">Alysiella filiformis DSM 16848</name>
    <dbReference type="NCBI Taxonomy" id="1120981"/>
    <lineage>
        <taxon>Bacteria</taxon>
        <taxon>Pseudomonadati</taxon>
        <taxon>Pseudomonadota</taxon>
        <taxon>Betaproteobacteria</taxon>
        <taxon>Neisseriales</taxon>
        <taxon>Neisseriaceae</taxon>
        <taxon>Alysiella</taxon>
    </lineage>
</organism>
<dbReference type="GO" id="GO:0043169">
    <property type="term" value="F:cation binding"/>
    <property type="evidence" value="ECO:0007669"/>
    <property type="project" value="InterPro"/>
</dbReference>
<evidence type="ECO:0000313" key="15">
    <source>
        <dbReference type="Proteomes" id="UP000219669"/>
    </source>
</evidence>
<dbReference type="GO" id="GO:0003844">
    <property type="term" value="F:1,4-alpha-glucan branching enzyme activity"/>
    <property type="evidence" value="ECO:0007669"/>
    <property type="project" value="UniProtKB-UniRule"/>
</dbReference>
<dbReference type="SUPFAM" id="SSF51445">
    <property type="entry name" value="(Trans)glycosidases"/>
    <property type="match status" value="1"/>
</dbReference>
<evidence type="ECO:0000259" key="13">
    <source>
        <dbReference type="SMART" id="SM00642"/>
    </source>
</evidence>
<dbReference type="InterPro" id="IPR006048">
    <property type="entry name" value="A-amylase/branching_C"/>
</dbReference>
<dbReference type="InterPro" id="IPR004193">
    <property type="entry name" value="Glyco_hydro_13_N"/>
</dbReference>
<accession>A0A286E9F9</accession>
<keyword evidence="15" id="KW-1185">Reference proteome</keyword>
<keyword evidence="6 10" id="KW-0328">Glycosyltransferase</keyword>
<dbReference type="Proteomes" id="UP000219669">
    <property type="component" value="Unassembled WGS sequence"/>
</dbReference>
<dbReference type="FunFam" id="2.60.40.1180:FF:000002">
    <property type="entry name" value="1,4-alpha-glucan branching enzyme GlgB"/>
    <property type="match status" value="1"/>
</dbReference>
<gene>
    <name evidence="10" type="primary">glgB</name>
    <name evidence="14" type="ORF">SAMN02746062_00934</name>
</gene>
<evidence type="ECO:0000256" key="4">
    <source>
        <dbReference type="ARBA" id="ARBA00009000"/>
    </source>
</evidence>
<evidence type="ECO:0000256" key="12">
    <source>
        <dbReference type="SAM" id="MobiDB-lite"/>
    </source>
</evidence>
<evidence type="ECO:0000256" key="2">
    <source>
        <dbReference type="ARBA" id="ARBA00002953"/>
    </source>
</evidence>
<keyword evidence="7 10" id="KW-0808">Transferase</keyword>
<evidence type="ECO:0000256" key="7">
    <source>
        <dbReference type="ARBA" id="ARBA00022679"/>
    </source>
</evidence>
<dbReference type="SUPFAM" id="SSF51011">
    <property type="entry name" value="Glycosyl hydrolase domain"/>
    <property type="match status" value="1"/>
</dbReference>
<dbReference type="InterPro" id="IPR006407">
    <property type="entry name" value="GlgB"/>
</dbReference>
<dbReference type="AlphaFoldDB" id="A0A286E9F9"/>
<evidence type="ECO:0000256" key="10">
    <source>
        <dbReference type="HAMAP-Rule" id="MF_00685"/>
    </source>
</evidence>
<dbReference type="InterPro" id="IPR037439">
    <property type="entry name" value="Branching_enzy"/>
</dbReference>
<sequence length="765" mass="87840">MPTLSYPTPNAKERKIINDLFQSSHGDVFAYLGQHKIEGTGEVIRALLPQAQAVSVLSRNSQSIVCKMEKIDERGLWACRLPESPTDSNPYLLQIIQNNQTIIQEDPYRFGSFLGDTDHWLLAQGKHLRPYEKLGAHLREINGIQGAYFAVWSPNAQRVSVIGEFNDWDGRVHVMRRHHDTGVWEIFIPHVPFNALYKFEIRDKNGNIRVKSDPYAFATELRPTTASVLRGLPEKMPVPQFRQKNNAIDAPICIYEVHLGSWRRKADNAWLTYTELAEQLIDYVKEMGFTHIELLPISEYPFDGSWGYQATGLYAPTSRFGSPQELQFLVQKAHDKGISVILDWVVGHFPTDEHGLIQFDGTALYEHQDPREGYHQDWNTLIYNFGRNEVRNFLTGNALYWIEYFGFDGLRVDAVASMVYRDYSRKDGEWIPNRFGGRENLEAIEFLKETNTMLQAQNLHAVGMAEESTAFPNVTKSEGLNFQYKWNMGWMNDTLRYMKEDSIHRKHHHNLMTFGMMYQYSENYILPLSHDEVVHGKASLLGKMAGDCWQKFANLRAYYGFMYGYPGKKLLFMGNEFAQGREWDFSGSLDWHLLEPEHGGKWHKGVQDFVKKLNHVYQTHTPLYQLDQWRDGFAWLVADDAENSVFVFERQDREGNRLIVISNFTPVVRENYRFGVNVAGEYEVILNSDDDDFCGSEIQLSGSLKTENLESHGKKHSLSLTLPPLATVYLSCPKSKQIAPNKSAHPATKLAQSAPKPIGKMKKGK</sequence>